<dbReference type="GO" id="GO:0004386">
    <property type="term" value="F:helicase activity"/>
    <property type="evidence" value="ECO:0007669"/>
    <property type="project" value="InterPro"/>
</dbReference>
<keyword evidence="3" id="KW-0808">Transferase</keyword>
<dbReference type="GO" id="GO:0008270">
    <property type="term" value="F:zinc ion binding"/>
    <property type="evidence" value="ECO:0007669"/>
    <property type="project" value="InterPro"/>
</dbReference>
<organism evidence="10 11">
    <name type="scientific">Orbus hercynius</name>
    <dbReference type="NCBI Taxonomy" id="593135"/>
    <lineage>
        <taxon>Bacteria</taxon>
        <taxon>Pseudomonadati</taxon>
        <taxon>Pseudomonadota</taxon>
        <taxon>Gammaproteobacteria</taxon>
        <taxon>Orbales</taxon>
        <taxon>Orbaceae</taxon>
        <taxon>Orbus</taxon>
    </lineage>
</organism>
<dbReference type="Gene3D" id="1.10.10.10">
    <property type="entry name" value="Winged helix-like DNA-binding domain superfamily/Winged helix DNA-binding domain"/>
    <property type="match status" value="1"/>
</dbReference>
<dbReference type="GO" id="GO:0016779">
    <property type="term" value="F:nucleotidyltransferase activity"/>
    <property type="evidence" value="ECO:0007669"/>
    <property type="project" value="UniProtKB-KW"/>
</dbReference>
<comment type="caution">
    <text evidence="10">The sequence shown here is derived from an EMBL/GenBank/DDBJ whole genome shotgun (WGS) entry which is preliminary data.</text>
</comment>
<dbReference type="InterPro" id="IPR013237">
    <property type="entry name" value="Phage_T7_Gp4_N"/>
</dbReference>
<reference evidence="10 11" key="1">
    <citation type="submission" date="2018-10" db="EMBL/GenBank/DDBJ databases">
        <title>Genomic Encyclopedia of Type Strains, Phase IV (KMG-IV): sequencing the most valuable type-strain genomes for metagenomic binning, comparative biology and taxonomic classification.</title>
        <authorList>
            <person name="Goeker M."/>
        </authorList>
    </citation>
    <scope>NUCLEOTIDE SEQUENCE [LARGE SCALE GENOMIC DNA]</scope>
    <source>
        <strain evidence="10 11">DSM 22228</strain>
    </source>
</reference>
<dbReference type="GO" id="GO:1990077">
    <property type="term" value="C:primosome complex"/>
    <property type="evidence" value="ECO:0007669"/>
    <property type="project" value="UniProtKB-KW"/>
</dbReference>
<dbReference type="InterPro" id="IPR006171">
    <property type="entry name" value="TOPRIM_dom"/>
</dbReference>
<keyword evidence="11" id="KW-1185">Reference proteome</keyword>
<dbReference type="Proteomes" id="UP000278542">
    <property type="component" value="Unassembled WGS sequence"/>
</dbReference>
<dbReference type="Pfam" id="PF08273">
    <property type="entry name" value="Zn_Ribbon_Prim"/>
    <property type="match status" value="1"/>
</dbReference>
<dbReference type="InterPro" id="IPR036390">
    <property type="entry name" value="WH_DNA-bd_sf"/>
</dbReference>
<evidence type="ECO:0000256" key="8">
    <source>
        <dbReference type="ARBA" id="ARBA00023163"/>
    </source>
</evidence>
<keyword evidence="7" id="KW-0067">ATP-binding</keyword>
<keyword evidence="8" id="KW-0804">Transcription</keyword>
<dbReference type="InterPro" id="IPR034154">
    <property type="entry name" value="TOPRIM_DnaG/twinkle"/>
</dbReference>
<dbReference type="OrthoDB" id="784829at2"/>
<evidence type="ECO:0000256" key="1">
    <source>
        <dbReference type="ARBA" id="ARBA00022478"/>
    </source>
</evidence>
<evidence type="ECO:0000256" key="6">
    <source>
        <dbReference type="ARBA" id="ARBA00022741"/>
    </source>
</evidence>
<name>A0A495RBF9_9GAMM</name>
<evidence type="ECO:0000259" key="9">
    <source>
        <dbReference type="PROSITE" id="PS51206"/>
    </source>
</evidence>
<gene>
    <name evidence="10" type="ORF">DES39_1883</name>
</gene>
<keyword evidence="6" id="KW-0547">Nucleotide-binding</keyword>
<dbReference type="InterPro" id="IPR036388">
    <property type="entry name" value="WH-like_DNA-bd_sf"/>
</dbReference>
<dbReference type="AlphaFoldDB" id="A0A495RBF9"/>
<dbReference type="GO" id="GO:0006269">
    <property type="term" value="P:DNA replication, synthesis of primer"/>
    <property type="evidence" value="ECO:0007669"/>
    <property type="project" value="UniProtKB-KW"/>
</dbReference>
<keyword evidence="2" id="KW-0639">Primosome</keyword>
<evidence type="ECO:0000256" key="2">
    <source>
        <dbReference type="ARBA" id="ARBA00022515"/>
    </source>
</evidence>
<dbReference type="CDD" id="cd01029">
    <property type="entry name" value="TOPRIM_primases"/>
    <property type="match status" value="1"/>
</dbReference>
<dbReference type="GO" id="GO:0003677">
    <property type="term" value="F:DNA binding"/>
    <property type="evidence" value="ECO:0007669"/>
    <property type="project" value="InterPro"/>
</dbReference>
<sequence>MIIDSVINQAVGKWDSIYQSLNIDVFPKNKHKPCPVCGGRDRFRYDDRNSKGDFICNQCGSGDGINLIERIYHCNAKEAINKVAECLNVSSNHNKTTEKTAVNNIQDNPVCKKVEYLLSIAVMGQSEYLTRKGITFNLPLLDGGKIIAPLLNIHNEYTGAQFIEPNGNKQLMKGTNKKGSFIAVCGKLLTLNGVRPKLGQPINEDFSTITTRAREDIGLQLKSAREVIICEGLATGLTLREFNQDKLIIIALDAGNLIHVAKAIRETNSTVKIVIGADNDAGNNVNTGLNKAIEALECVGGYLAIPDTHYNCDWNDYSAKYGIDETSKAFTQAMREIGLKSEPESNKRVNKGNERLQSNTPANKRADILVSSYNGNLAYNRSIKEAYYLTGKYWRRLAEFELLDKLISIYEDNNIDYSIDNVERVTRLALLKSPLIKEQKQGYIYFDNGAYCVNDMTFTPHSKANYNTSTNGITYHKSAVTKNLVSGAPLFYNYLSKATNQDNNKLMGALAILYIILANRHEWHYFIEVTGAGGTGKSTFSEIARLLVGEVNTADCDIKELERKASTRTALIDKTLLILSDQSQYQGEGDLLKKLSSGDKIDVDPKYKQAHSFKPMAVILAVNNSPMIFRGSDSGIDRRHIRLVFDTVIPASERDPHLLDKIKKELPFIINYLLETFSDDEETVKQLELLKKSDEAEGIKRSNSPIYDFYCYLEIIDTPDGLGIGQKTDNIMRFDPKKFLFHGYDAYYRAMIGGQPRISVPNFKNQLKEIIKSMGQEYSERTLNGSAKTNIIYSSEAETTEWLNEKELYRVNVEISKQNH</sequence>
<dbReference type="SUPFAM" id="SSF52540">
    <property type="entry name" value="P-loop containing nucleoside triphosphate hydrolases"/>
    <property type="match status" value="1"/>
</dbReference>
<dbReference type="SUPFAM" id="SSF57783">
    <property type="entry name" value="Zinc beta-ribbon"/>
    <property type="match status" value="1"/>
</dbReference>
<dbReference type="Gene3D" id="3.40.50.300">
    <property type="entry name" value="P-loop containing nucleotide triphosphate hydrolases"/>
    <property type="match status" value="1"/>
</dbReference>
<evidence type="ECO:0000313" key="11">
    <source>
        <dbReference type="Proteomes" id="UP000278542"/>
    </source>
</evidence>
<evidence type="ECO:0000256" key="3">
    <source>
        <dbReference type="ARBA" id="ARBA00022679"/>
    </source>
</evidence>
<dbReference type="Pfam" id="PF13362">
    <property type="entry name" value="Toprim_3"/>
    <property type="match status" value="1"/>
</dbReference>
<dbReference type="Pfam" id="PF08706">
    <property type="entry name" value="D5_N"/>
    <property type="match status" value="1"/>
</dbReference>
<dbReference type="InterPro" id="IPR036977">
    <property type="entry name" value="DNA_primase_Znf_CHC2"/>
</dbReference>
<dbReference type="Gene3D" id="3.90.580.10">
    <property type="entry name" value="Zinc finger, CHC2-type domain"/>
    <property type="match status" value="1"/>
</dbReference>
<dbReference type="PROSITE" id="PS51206">
    <property type="entry name" value="SF3_HELICASE_1"/>
    <property type="match status" value="1"/>
</dbReference>
<dbReference type="GO" id="GO:0005524">
    <property type="term" value="F:ATP binding"/>
    <property type="evidence" value="ECO:0007669"/>
    <property type="project" value="UniProtKB-KW"/>
</dbReference>
<evidence type="ECO:0000256" key="5">
    <source>
        <dbReference type="ARBA" id="ARBA00022705"/>
    </source>
</evidence>
<dbReference type="Gene3D" id="3.40.1360.10">
    <property type="match status" value="1"/>
</dbReference>
<dbReference type="Pfam" id="PF19263">
    <property type="entry name" value="DUF5906"/>
    <property type="match status" value="1"/>
</dbReference>
<evidence type="ECO:0000256" key="7">
    <source>
        <dbReference type="ARBA" id="ARBA00022840"/>
    </source>
</evidence>
<evidence type="ECO:0000256" key="4">
    <source>
        <dbReference type="ARBA" id="ARBA00022695"/>
    </source>
</evidence>
<dbReference type="SUPFAM" id="SSF46785">
    <property type="entry name" value="Winged helix' DNA-binding domain"/>
    <property type="match status" value="1"/>
</dbReference>
<dbReference type="SMART" id="SM00778">
    <property type="entry name" value="Prim_Zn_Ribbon"/>
    <property type="match status" value="1"/>
</dbReference>
<dbReference type="RefSeq" id="WP_121145521.1">
    <property type="nucleotide sequence ID" value="NZ_RBWY01000004.1"/>
</dbReference>
<dbReference type="InterPro" id="IPR027417">
    <property type="entry name" value="P-loop_NTPase"/>
</dbReference>
<accession>A0A495RBF9</accession>
<keyword evidence="4" id="KW-0548">Nucleotidyltransferase</keyword>
<dbReference type="InterPro" id="IPR014818">
    <property type="entry name" value="Phage/plasmid_primase_P4_C"/>
</dbReference>
<dbReference type="EMBL" id="RBWY01000004">
    <property type="protein sequence ID" value="RKS84671.1"/>
    <property type="molecule type" value="Genomic_DNA"/>
</dbReference>
<dbReference type="GO" id="GO:0000428">
    <property type="term" value="C:DNA-directed RNA polymerase complex"/>
    <property type="evidence" value="ECO:0007669"/>
    <property type="project" value="UniProtKB-KW"/>
</dbReference>
<dbReference type="InterPro" id="IPR014015">
    <property type="entry name" value="Helicase_SF3_DNA-vir"/>
</dbReference>
<protein>
    <submittedName>
        <fullName evidence="10">Plasmid and phage DNA primase</fullName>
    </submittedName>
</protein>
<feature type="domain" description="SF3 helicase" evidence="9">
    <location>
        <begin position="503"/>
        <end position="658"/>
    </location>
</feature>
<dbReference type="InterPro" id="IPR045455">
    <property type="entry name" value="NrS-1_pol-like_helicase"/>
</dbReference>
<keyword evidence="1" id="KW-0240">DNA-directed RNA polymerase</keyword>
<evidence type="ECO:0000313" key="10">
    <source>
        <dbReference type="EMBL" id="RKS84671.1"/>
    </source>
</evidence>
<keyword evidence="5" id="KW-0235">DNA replication</keyword>
<proteinExistence type="predicted"/>